<dbReference type="AlphaFoldDB" id="A0A4R6TZG8"/>
<gene>
    <name evidence="1" type="ORF">EV213_112113</name>
</gene>
<comment type="caution">
    <text evidence="1">The sequence shown here is derived from an EMBL/GenBank/DDBJ whole genome shotgun (WGS) entry which is preliminary data.</text>
</comment>
<reference evidence="1 2" key="1">
    <citation type="submission" date="2019-03" db="EMBL/GenBank/DDBJ databases">
        <title>Genomic Encyclopedia of Type Strains, Phase IV (KMG-IV): sequencing the most valuable type-strain genomes for metagenomic binning, comparative biology and taxonomic classification.</title>
        <authorList>
            <person name="Goeker M."/>
        </authorList>
    </citation>
    <scope>NUCLEOTIDE SEQUENCE [LARGE SCALE GENOMIC DNA]</scope>
    <source>
        <strain evidence="1 2">DSM 28697</strain>
    </source>
</reference>
<evidence type="ECO:0000313" key="1">
    <source>
        <dbReference type="EMBL" id="TDQ37753.1"/>
    </source>
</evidence>
<evidence type="ECO:0000313" key="2">
    <source>
        <dbReference type="Proteomes" id="UP000295632"/>
    </source>
</evidence>
<dbReference type="EMBL" id="SNYJ01000012">
    <property type="protein sequence ID" value="TDQ37753.1"/>
    <property type="molecule type" value="Genomic_DNA"/>
</dbReference>
<proteinExistence type="predicted"/>
<dbReference type="Proteomes" id="UP000295632">
    <property type="component" value="Unassembled WGS sequence"/>
</dbReference>
<sequence>MYDGTVISISKVLRQIQLLREKILELKSLPPPIISNQSKVAPVSKKEKRWLRFAVDDHRLFFVDDTRKANAIKRKEIKWEIKVNYLIVLIKKYIISFSVQRYSEFFLFWVQTCRYQCFGYG</sequence>
<protein>
    <submittedName>
        <fullName evidence="1">Uncharacterized protein</fullName>
    </submittedName>
</protein>
<name>A0A4R6TZG8_9BACI</name>
<keyword evidence="2" id="KW-1185">Reference proteome</keyword>
<organism evidence="1 2">
    <name type="scientific">Aureibacillus halotolerans</name>
    <dbReference type="NCBI Taxonomy" id="1508390"/>
    <lineage>
        <taxon>Bacteria</taxon>
        <taxon>Bacillati</taxon>
        <taxon>Bacillota</taxon>
        <taxon>Bacilli</taxon>
        <taxon>Bacillales</taxon>
        <taxon>Bacillaceae</taxon>
        <taxon>Aureibacillus</taxon>
    </lineage>
</organism>
<accession>A0A4R6TZG8</accession>